<reference evidence="1 2" key="1">
    <citation type="submission" date="2021-03" db="EMBL/GenBank/DDBJ databases">
        <authorList>
            <person name="King G.J."/>
            <person name="Bancroft I."/>
            <person name="Baten A."/>
            <person name="Bloomfield J."/>
            <person name="Borpatragohain P."/>
            <person name="He Z."/>
            <person name="Irish N."/>
            <person name="Irwin J."/>
            <person name="Liu K."/>
            <person name="Mauleon R.P."/>
            <person name="Moore J."/>
            <person name="Morris R."/>
            <person name="Ostergaard L."/>
            <person name="Wang B."/>
            <person name="Wells R."/>
        </authorList>
    </citation>
    <scope>NUCLEOTIDE SEQUENCE [LARGE SCALE GENOMIC DNA]</scope>
    <source>
        <strain evidence="1">R-o-18</strain>
        <tissue evidence="1">Leaf</tissue>
    </source>
</reference>
<name>A0ABQ7LHB4_BRACM</name>
<dbReference type="Proteomes" id="UP000823674">
    <property type="component" value="Chromosome A09"/>
</dbReference>
<accession>A0ABQ7LHB4</accession>
<keyword evidence="2" id="KW-1185">Reference proteome</keyword>
<comment type="caution">
    <text evidence="1">The sequence shown here is derived from an EMBL/GenBank/DDBJ whole genome shotgun (WGS) entry which is preliminary data.</text>
</comment>
<sequence>MVITVEFSLLHSISKLSLLHSISKLSQAHTLSQTLSDQVFSLELCLTSSLSRALSSPSSLSQTLSSSLSQGRRSLKFKLSKLRPSQAHSLKLRPSLTVPIPLQLAQTVPVPLQLSLLIDTAVLVIDSTRFLSSFLQALSAQVHSSHFLRWQKRLGLLKKLGIFSNSTPKREEKEIERHQ</sequence>
<organism evidence="1 2">
    <name type="scientific">Brassica rapa subsp. trilocularis</name>
    <dbReference type="NCBI Taxonomy" id="1813537"/>
    <lineage>
        <taxon>Eukaryota</taxon>
        <taxon>Viridiplantae</taxon>
        <taxon>Streptophyta</taxon>
        <taxon>Embryophyta</taxon>
        <taxon>Tracheophyta</taxon>
        <taxon>Spermatophyta</taxon>
        <taxon>Magnoliopsida</taxon>
        <taxon>eudicotyledons</taxon>
        <taxon>Gunneridae</taxon>
        <taxon>Pentapetalae</taxon>
        <taxon>rosids</taxon>
        <taxon>malvids</taxon>
        <taxon>Brassicales</taxon>
        <taxon>Brassicaceae</taxon>
        <taxon>Brassiceae</taxon>
        <taxon>Brassica</taxon>
    </lineage>
</organism>
<gene>
    <name evidence="1" type="primary">A09g516730.1_BraROA</name>
    <name evidence="1" type="ORF">IGI04_037435</name>
</gene>
<evidence type="ECO:0000313" key="2">
    <source>
        <dbReference type="Proteomes" id="UP000823674"/>
    </source>
</evidence>
<evidence type="ECO:0000313" key="1">
    <source>
        <dbReference type="EMBL" id="KAG5385965.1"/>
    </source>
</evidence>
<proteinExistence type="predicted"/>
<protein>
    <submittedName>
        <fullName evidence="1">Uncharacterized protein</fullName>
    </submittedName>
</protein>
<dbReference type="EMBL" id="JADBGQ010000008">
    <property type="protein sequence ID" value="KAG5385965.1"/>
    <property type="molecule type" value="Genomic_DNA"/>
</dbReference>